<accession>A0A6B1G069</accession>
<comment type="caution">
    <text evidence="2">The sequence shown here is derived from an EMBL/GenBank/DDBJ whole genome shotgun (WGS) entry which is preliminary data.</text>
</comment>
<dbReference type="InterPro" id="IPR008979">
    <property type="entry name" value="Galactose-bd-like_sf"/>
</dbReference>
<dbReference type="Pfam" id="PF22633">
    <property type="entry name" value="F5_F8_type_C_2"/>
    <property type="match status" value="1"/>
</dbReference>
<dbReference type="Gene3D" id="2.60.120.260">
    <property type="entry name" value="Galactose-binding domain-like"/>
    <property type="match status" value="1"/>
</dbReference>
<dbReference type="AlphaFoldDB" id="A0A6B1G069"/>
<evidence type="ECO:0000313" key="2">
    <source>
        <dbReference type="EMBL" id="MYH62833.1"/>
    </source>
</evidence>
<protein>
    <recommendedName>
        <fullName evidence="1">Glucose/Sorbosone dehydrogenase domain-containing protein</fullName>
    </recommendedName>
</protein>
<sequence length="629" mass="68405">MPPATRTAFSICLNRNKTQGSSPLDRLESIRLEDMNVNYSARVRTNHLTHTHVVVCRAMTMVLFALLAIACSSGRENGQADVAASAPALGDARLTISLSPAKPPYSPAKHGPPIGENIAPLASGLAFIRGDEGHLVEDEEAYLAIDGDPETIWSSKQPAPQWYSIRLDQHYLVDRVELVVTQAPPGPTTHEIWLGHGSGLRTFYTRLEDVHSEDGQVLAVPIDPPQSVNEVLILTLHSPSWVAWRDFRVFGVQPDDSIVGEEAPPYAVAQVAAGLNYPVRVTHAGDNSGRIFVVELPGRIRILHEGGLNESPFLDISDRVNCCEGERGMFGLAFPPSYPESGQFYVSYTNSQGDTTISRFATTEDPNLADENSEEILFTIDQPHENHNGGHLEFGPRDGYLYIGSGDGGLPRDPLNRGQTTDTLLGKLLRIDVESGTTPYSVPADNPFVQDDDHRPEIWALGLRNPWGFAFDRQSGDLYLPDTGNSKREEVNFQPAGAGGGQNYGWPVMEGSICFEHDVLNCSAQDLVLPVADYDHTRGCAIVGGAVYAGQTLTGLQGAFIVADFCTSLIWAIQRSEESATRGKTSIWRSQLLASAGMPISSVGADEEGNVYFTIHVKEDGAVYTLALR</sequence>
<dbReference type="InterPro" id="IPR011041">
    <property type="entry name" value="Quinoprot_gluc/sorb_DH_b-prop"/>
</dbReference>
<organism evidence="2">
    <name type="scientific">Caldilineaceae bacterium SB0675_bin_29</name>
    <dbReference type="NCBI Taxonomy" id="2605266"/>
    <lineage>
        <taxon>Bacteria</taxon>
        <taxon>Bacillati</taxon>
        <taxon>Chloroflexota</taxon>
        <taxon>Caldilineae</taxon>
        <taxon>Caldilineales</taxon>
        <taxon>Caldilineaceae</taxon>
    </lineage>
</organism>
<dbReference type="SUPFAM" id="SSF49785">
    <property type="entry name" value="Galactose-binding domain-like"/>
    <property type="match status" value="1"/>
</dbReference>
<dbReference type="PANTHER" id="PTHR19328">
    <property type="entry name" value="HEDGEHOG-INTERACTING PROTEIN"/>
    <property type="match status" value="1"/>
</dbReference>
<gene>
    <name evidence="2" type="ORF">F4148_14130</name>
</gene>
<name>A0A6B1G069_9CHLR</name>
<evidence type="ECO:0000259" key="1">
    <source>
        <dbReference type="Pfam" id="PF07995"/>
    </source>
</evidence>
<dbReference type="Pfam" id="PF07995">
    <property type="entry name" value="GSDH"/>
    <property type="match status" value="1"/>
</dbReference>
<dbReference type="EMBL" id="VYDA01000501">
    <property type="protein sequence ID" value="MYH62833.1"/>
    <property type="molecule type" value="Genomic_DNA"/>
</dbReference>
<dbReference type="PANTHER" id="PTHR19328:SF75">
    <property type="entry name" value="ALDOSE SUGAR DEHYDROGENASE YLII"/>
    <property type="match status" value="1"/>
</dbReference>
<dbReference type="InterPro" id="IPR011042">
    <property type="entry name" value="6-blade_b-propeller_TolB-like"/>
</dbReference>
<dbReference type="Gene3D" id="2.120.10.30">
    <property type="entry name" value="TolB, C-terminal domain"/>
    <property type="match status" value="1"/>
</dbReference>
<reference evidence="2" key="1">
    <citation type="submission" date="2019-09" db="EMBL/GenBank/DDBJ databases">
        <title>Characterisation of the sponge microbiome using genome-centric metagenomics.</title>
        <authorList>
            <person name="Engelberts J.P."/>
            <person name="Robbins S.J."/>
            <person name="De Goeij J.M."/>
            <person name="Aranda M."/>
            <person name="Bell S.C."/>
            <person name="Webster N.S."/>
        </authorList>
    </citation>
    <scope>NUCLEOTIDE SEQUENCE</scope>
    <source>
        <strain evidence="2">SB0675_bin_29</strain>
    </source>
</reference>
<dbReference type="SUPFAM" id="SSF50952">
    <property type="entry name" value="Soluble quinoprotein glucose dehydrogenase"/>
    <property type="match status" value="1"/>
</dbReference>
<proteinExistence type="predicted"/>
<dbReference type="InterPro" id="IPR012938">
    <property type="entry name" value="Glc/Sorbosone_DH"/>
</dbReference>
<feature type="domain" description="Glucose/Sorbosone dehydrogenase" evidence="1">
    <location>
        <begin position="275"/>
        <end position="623"/>
    </location>
</feature>